<sequence>MATLQISLQNNEKQEFPLDKENITIGRTNDNDICLDTLSVSGHHAKILTILNDSFIEDTDSTNGTYLNGSLIKKQALHHNDVIKIGQHLITYINDQANIIPDFEQTMIINPGAEGMPTTLGNKEIDISIEQIIAEIASSDSGVTSDKKAKVRITSGTNNGKELHLTKVLTTLGKPGVQVAAITRRPAGYFLIHIDSGENTEHSRVNDNFIGSRSHPLQHNDIIEVAGVKMEFFFE</sequence>
<feature type="domain" description="FHA" evidence="1">
    <location>
        <begin position="23"/>
        <end position="72"/>
    </location>
</feature>
<dbReference type="AlphaFoldDB" id="A0A3B0XWK5"/>
<evidence type="ECO:0000313" key="2">
    <source>
        <dbReference type="EMBL" id="VAW68543.1"/>
    </source>
</evidence>
<dbReference type="InterPro" id="IPR008984">
    <property type="entry name" value="SMAD_FHA_dom_sf"/>
</dbReference>
<organism evidence="2">
    <name type="scientific">hydrothermal vent metagenome</name>
    <dbReference type="NCBI Taxonomy" id="652676"/>
    <lineage>
        <taxon>unclassified sequences</taxon>
        <taxon>metagenomes</taxon>
        <taxon>ecological metagenomes</taxon>
    </lineage>
</organism>
<dbReference type="EMBL" id="UOFI01000132">
    <property type="protein sequence ID" value="VAW68543.1"/>
    <property type="molecule type" value="Genomic_DNA"/>
</dbReference>
<dbReference type="PROSITE" id="PS50006">
    <property type="entry name" value="FHA_DOMAIN"/>
    <property type="match status" value="1"/>
</dbReference>
<dbReference type="SUPFAM" id="SSF49879">
    <property type="entry name" value="SMAD/FHA domain"/>
    <property type="match status" value="2"/>
</dbReference>
<dbReference type="CDD" id="cd00060">
    <property type="entry name" value="FHA"/>
    <property type="match status" value="1"/>
</dbReference>
<dbReference type="SMART" id="SM00240">
    <property type="entry name" value="FHA"/>
    <property type="match status" value="1"/>
</dbReference>
<reference evidence="2" key="1">
    <citation type="submission" date="2018-06" db="EMBL/GenBank/DDBJ databases">
        <authorList>
            <person name="Zhirakovskaya E."/>
        </authorList>
    </citation>
    <scope>NUCLEOTIDE SEQUENCE</scope>
</reference>
<protein>
    <recommendedName>
        <fullName evidence="1">FHA domain-containing protein</fullName>
    </recommendedName>
</protein>
<dbReference type="Pfam" id="PF00498">
    <property type="entry name" value="FHA"/>
    <property type="match status" value="1"/>
</dbReference>
<gene>
    <name evidence="2" type="ORF">MNBD_GAMMA09-3179</name>
</gene>
<name>A0A3B0XWK5_9ZZZZ</name>
<proteinExistence type="predicted"/>
<accession>A0A3B0XWK5</accession>
<dbReference type="InterPro" id="IPR000253">
    <property type="entry name" value="FHA_dom"/>
</dbReference>
<dbReference type="InterPro" id="IPR050923">
    <property type="entry name" value="Cell_Proc_Reg/RNA_Proc"/>
</dbReference>
<evidence type="ECO:0000259" key="1">
    <source>
        <dbReference type="PROSITE" id="PS50006"/>
    </source>
</evidence>
<dbReference type="PANTHER" id="PTHR23308">
    <property type="entry name" value="NUCLEAR INHIBITOR OF PROTEIN PHOSPHATASE-1"/>
    <property type="match status" value="1"/>
</dbReference>
<dbReference type="Gene3D" id="2.60.200.20">
    <property type="match status" value="1"/>
</dbReference>